<protein>
    <submittedName>
        <fullName evidence="2">Uncharacterized protein</fullName>
    </submittedName>
</protein>
<proteinExistence type="predicted"/>
<dbReference type="EMBL" id="JBHFFA010000007">
    <property type="protein sequence ID" value="KAL2612966.1"/>
    <property type="molecule type" value="Genomic_DNA"/>
</dbReference>
<reference evidence="2 3" key="1">
    <citation type="submission" date="2024-09" db="EMBL/GenBank/DDBJ databases">
        <title>Chromosome-scale assembly of Riccia fluitans.</title>
        <authorList>
            <person name="Paukszto L."/>
            <person name="Sawicki J."/>
            <person name="Karawczyk K."/>
            <person name="Piernik-Szablinska J."/>
            <person name="Szczecinska M."/>
            <person name="Mazdziarz M."/>
        </authorList>
    </citation>
    <scope>NUCLEOTIDE SEQUENCE [LARGE SCALE GENOMIC DNA]</scope>
    <source>
        <strain evidence="2">Rf_01</strain>
        <tissue evidence="2">Aerial parts of the thallus</tissue>
    </source>
</reference>
<evidence type="ECO:0000313" key="2">
    <source>
        <dbReference type="EMBL" id="KAL2612966.1"/>
    </source>
</evidence>
<evidence type="ECO:0000313" key="3">
    <source>
        <dbReference type="Proteomes" id="UP001605036"/>
    </source>
</evidence>
<accession>A0ABD1XVI8</accession>
<feature type="region of interest" description="Disordered" evidence="1">
    <location>
        <begin position="1"/>
        <end position="77"/>
    </location>
</feature>
<gene>
    <name evidence="2" type="ORF">R1flu_024658</name>
</gene>
<sequence length="77" mass="8549">MWLEHELRAGLKPPHTSNAENDKLITTGKLASNQTTEADMSDTRARARQGSNEDTLSLMPAPENVRTRRCRGSGLRT</sequence>
<keyword evidence="3" id="KW-1185">Reference proteome</keyword>
<name>A0ABD1XVI8_9MARC</name>
<evidence type="ECO:0000256" key="1">
    <source>
        <dbReference type="SAM" id="MobiDB-lite"/>
    </source>
</evidence>
<comment type="caution">
    <text evidence="2">The sequence shown here is derived from an EMBL/GenBank/DDBJ whole genome shotgun (WGS) entry which is preliminary data.</text>
</comment>
<feature type="compositionally biased region" description="Polar residues" evidence="1">
    <location>
        <begin position="29"/>
        <end position="38"/>
    </location>
</feature>
<dbReference type="Proteomes" id="UP001605036">
    <property type="component" value="Unassembled WGS sequence"/>
</dbReference>
<dbReference type="AlphaFoldDB" id="A0ABD1XVI8"/>
<organism evidence="2 3">
    <name type="scientific">Riccia fluitans</name>
    <dbReference type="NCBI Taxonomy" id="41844"/>
    <lineage>
        <taxon>Eukaryota</taxon>
        <taxon>Viridiplantae</taxon>
        <taxon>Streptophyta</taxon>
        <taxon>Embryophyta</taxon>
        <taxon>Marchantiophyta</taxon>
        <taxon>Marchantiopsida</taxon>
        <taxon>Marchantiidae</taxon>
        <taxon>Marchantiales</taxon>
        <taxon>Ricciaceae</taxon>
        <taxon>Riccia</taxon>
    </lineage>
</organism>